<gene>
    <name evidence="4" type="ORF">C0Q70_10917</name>
</gene>
<evidence type="ECO:0000259" key="2">
    <source>
        <dbReference type="Pfam" id="PF13271"/>
    </source>
</evidence>
<evidence type="ECO:0000313" key="4">
    <source>
        <dbReference type="EMBL" id="PVD28330.1"/>
    </source>
</evidence>
<evidence type="ECO:0000313" key="5">
    <source>
        <dbReference type="Proteomes" id="UP000245119"/>
    </source>
</evidence>
<dbReference type="InterPro" id="IPR056884">
    <property type="entry name" value="NPHP3-like_N"/>
</dbReference>
<dbReference type="PANTHER" id="PTHR19860:SF42">
    <property type="entry name" value="RING-TYPE DOMAIN-CONTAINING PROTEIN"/>
    <property type="match status" value="1"/>
</dbReference>
<dbReference type="EMBL" id="PZQS01000006">
    <property type="protein sequence ID" value="PVD28330.1"/>
    <property type="molecule type" value="Genomic_DNA"/>
</dbReference>
<evidence type="ECO:0008006" key="6">
    <source>
        <dbReference type="Google" id="ProtNLM"/>
    </source>
</evidence>
<dbReference type="Proteomes" id="UP000245119">
    <property type="component" value="Linkage Group LG6"/>
</dbReference>
<dbReference type="GO" id="GO:0080008">
    <property type="term" value="C:Cul4-RING E3 ubiquitin ligase complex"/>
    <property type="evidence" value="ECO:0007669"/>
    <property type="project" value="TreeGrafter"/>
</dbReference>
<reference evidence="4 5" key="1">
    <citation type="submission" date="2018-04" db="EMBL/GenBank/DDBJ databases">
        <title>The genome of golden apple snail Pomacea canaliculata provides insight into stress tolerance and invasive adaptation.</title>
        <authorList>
            <person name="Liu C."/>
            <person name="Liu B."/>
            <person name="Ren Y."/>
            <person name="Zhang Y."/>
            <person name="Wang H."/>
            <person name="Li S."/>
            <person name="Jiang F."/>
            <person name="Yin L."/>
            <person name="Zhang G."/>
            <person name="Qian W."/>
            <person name="Fan W."/>
        </authorList>
    </citation>
    <scope>NUCLEOTIDE SEQUENCE [LARGE SCALE GENOMIC DNA]</scope>
    <source>
        <strain evidence="4">SZHN2017</strain>
        <tissue evidence="4">Muscle</tissue>
    </source>
</reference>
<accession>A0A2T7P4J3</accession>
<name>A0A2T7P4J3_POMCA</name>
<dbReference type="Pfam" id="PF13271">
    <property type="entry name" value="DUF4062"/>
    <property type="match status" value="1"/>
</dbReference>
<dbReference type="STRING" id="400727.A0A2T7P4J3"/>
<dbReference type="OrthoDB" id="2325716at2759"/>
<comment type="caution">
    <text evidence="4">The sequence shown here is derived from an EMBL/GenBank/DDBJ whole genome shotgun (WGS) entry which is preliminary data.</text>
</comment>
<dbReference type="PANTHER" id="PTHR19860">
    <property type="entry name" value="DDB1- AND CUL4-ASSOCIATED FACTOR 12-RELATED"/>
    <property type="match status" value="1"/>
</dbReference>
<dbReference type="InterPro" id="IPR027417">
    <property type="entry name" value="P-loop_NTPase"/>
</dbReference>
<feature type="domain" description="DUF4062" evidence="2">
    <location>
        <begin position="79"/>
        <end position="175"/>
    </location>
</feature>
<dbReference type="AlphaFoldDB" id="A0A2T7P4J3"/>
<proteinExistence type="predicted"/>
<dbReference type="InterPro" id="IPR051191">
    <property type="entry name" value="DCAF12"/>
</dbReference>
<dbReference type="Pfam" id="PF24883">
    <property type="entry name" value="NPHP3_N"/>
    <property type="match status" value="1"/>
</dbReference>
<evidence type="ECO:0000256" key="1">
    <source>
        <dbReference type="ARBA" id="ARBA00022737"/>
    </source>
</evidence>
<sequence length="754" mass="87409">MYRRQYKTVIEVRQKKVQPDLKAKVTDEQPTDSDVQKQVAQIWETIKQICQKGPAEFIKKRAQEQKNKSVATSEWKTVRIFVSSTFNDFFSEREVLVKKVFPELREWCHDMKLKLIECDLRWGVPKDATSTQALLTCLEEIDRCYESNGQPFFLNLMGTRYGWIPTVNDIPKEVHEKYDWVDGISITSMEILHGALRISNPNAAFFLRDPSFLKDLPPDYLKIFDETSMLAREHLQHFPNQTFHYKASYGGTQLATGRAMVQLTDLDEFASQVTEFFKKAIATAYPQEERSNQLTPEEKETELQWLYIEDKAETLIGRDRELRMLLDYAQQTPELNLEQIDGSDNPSIRETSQWDLEENDNQLCFVVAEGGWGKTALLARLVHQACEDGHNVFYHFVGSTASSRSHDNLLQRLIMALAEDPADRRLSDPEATTDTLKGHLRTVLSSCRHKGKKMLLVFDGLNELDNNETVQHLSWLPPALPPNLRCVVSANMAHSPTIARLHEHPAVQVTLGALDRGALMELASNYLERFGKKLDLTQLQTLVDISKVNNPQWMMWMCEELRIFGDFRMMDKKLSEMPDTMEDFLQLLLKRLLYEDDTGCIKKTLCLTACSQRGLPSDHILQILGEINDKRECPQLHWAQARRILKPYIRTIQDSTHAEEFITFNHETMWKAVRRSFLEQEETTQWHKQLADFYEFWCKKEELRTNDLPFHLLKAGLRKRKYAALAFPTLTWLAQKKFDFATSVRSKVGLFTQA</sequence>
<organism evidence="4 5">
    <name type="scientific">Pomacea canaliculata</name>
    <name type="common">Golden apple snail</name>
    <dbReference type="NCBI Taxonomy" id="400727"/>
    <lineage>
        <taxon>Eukaryota</taxon>
        <taxon>Metazoa</taxon>
        <taxon>Spiralia</taxon>
        <taxon>Lophotrochozoa</taxon>
        <taxon>Mollusca</taxon>
        <taxon>Gastropoda</taxon>
        <taxon>Caenogastropoda</taxon>
        <taxon>Architaenioglossa</taxon>
        <taxon>Ampullarioidea</taxon>
        <taxon>Ampullariidae</taxon>
        <taxon>Pomacea</taxon>
    </lineage>
</organism>
<evidence type="ECO:0000259" key="3">
    <source>
        <dbReference type="Pfam" id="PF24883"/>
    </source>
</evidence>
<dbReference type="Gene3D" id="3.40.50.300">
    <property type="entry name" value="P-loop containing nucleotide triphosphate hydrolases"/>
    <property type="match status" value="1"/>
</dbReference>
<dbReference type="InterPro" id="IPR025139">
    <property type="entry name" value="DUF4062"/>
</dbReference>
<feature type="domain" description="Nephrocystin 3-like N-terminal" evidence="3">
    <location>
        <begin position="350"/>
        <end position="473"/>
    </location>
</feature>
<dbReference type="SUPFAM" id="SSF52540">
    <property type="entry name" value="P-loop containing nucleoside triphosphate hydrolases"/>
    <property type="match status" value="1"/>
</dbReference>
<keyword evidence="5" id="KW-1185">Reference proteome</keyword>
<protein>
    <recommendedName>
        <fullName evidence="6">NACHT domain-containing protein</fullName>
    </recommendedName>
</protein>
<keyword evidence="1" id="KW-0677">Repeat</keyword>